<keyword evidence="3" id="KW-1185">Reference proteome</keyword>
<evidence type="ECO:0000256" key="1">
    <source>
        <dbReference type="SAM" id="SignalP"/>
    </source>
</evidence>
<feature type="chain" id="PRO_5009602760" evidence="1">
    <location>
        <begin position="24"/>
        <end position="126"/>
    </location>
</feature>
<accession>A0A1G4BDN5</accession>
<comment type="caution">
    <text evidence="2">The sequence shown here is derived from an EMBL/GenBank/DDBJ whole genome shotgun (WGS) entry which is preliminary data.</text>
</comment>
<dbReference type="STRING" id="1209926.A0A1G4BDN5"/>
<dbReference type="Proteomes" id="UP000176998">
    <property type="component" value="Unassembled WGS sequence"/>
</dbReference>
<feature type="signal peptide" evidence="1">
    <location>
        <begin position="1"/>
        <end position="23"/>
    </location>
</feature>
<reference evidence="2 3" key="1">
    <citation type="submission" date="2016-09" db="EMBL/GenBank/DDBJ databases">
        <authorList>
            <person name="Capua I."/>
            <person name="De Benedictis P."/>
            <person name="Joannis T."/>
            <person name="Lombin L.H."/>
            <person name="Cattoli G."/>
        </authorList>
    </citation>
    <scope>NUCLEOTIDE SEQUENCE [LARGE SCALE GENOMIC DNA]</scope>
    <source>
        <strain evidence="2 3">IMI 309357</strain>
    </source>
</reference>
<evidence type="ECO:0000313" key="2">
    <source>
        <dbReference type="EMBL" id="OHE99500.1"/>
    </source>
</evidence>
<protein>
    <submittedName>
        <fullName evidence="2">Uncharacterized protein</fullName>
    </submittedName>
</protein>
<proteinExistence type="predicted"/>
<gene>
    <name evidence="2" type="ORF">CORC01_05300</name>
</gene>
<dbReference type="GeneID" id="34558453"/>
<dbReference type="OrthoDB" id="10250282at2759"/>
<keyword evidence="1" id="KW-0732">Signal</keyword>
<dbReference type="AlphaFoldDB" id="A0A1G4BDN5"/>
<dbReference type="RefSeq" id="XP_022476648.1">
    <property type="nucleotide sequence ID" value="XM_022616943.1"/>
</dbReference>
<sequence>MRQNLLSIAFSAVLLSWTQSILTENAVFQPCPILRAYYPVPTVDKDAETIKSSFEDFGEIMPNLNFFSVVLFSGSKEAEEDPVFFECNYTAPKAPKHLALDSGTIFPFGTLTQRFNVYSWLVGIGD</sequence>
<organism evidence="2 3">
    <name type="scientific">Colletotrichum orchidophilum</name>
    <dbReference type="NCBI Taxonomy" id="1209926"/>
    <lineage>
        <taxon>Eukaryota</taxon>
        <taxon>Fungi</taxon>
        <taxon>Dikarya</taxon>
        <taxon>Ascomycota</taxon>
        <taxon>Pezizomycotina</taxon>
        <taxon>Sordariomycetes</taxon>
        <taxon>Hypocreomycetidae</taxon>
        <taxon>Glomerellales</taxon>
        <taxon>Glomerellaceae</taxon>
        <taxon>Colletotrichum</taxon>
    </lineage>
</organism>
<name>A0A1G4BDN5_9PEZI</name>
<dbReference type="EMBL" id="MJBS01000036">
    <property type="protein sequence ID" value="OHE99500.1"/>
    <property type="molecule type" value="Genomic_DNA"/>
</dbReference>
<evidence type="ECO:0000313" key="3">
    <source>
        <dbReference type="Proteomes" id="UP000176998"/>
    </source>
</evidence>